<dbReference type="eggNOG" id="ENOG5033FZV">
    <property type="taxonomic scope" value="Bacteria"/>
</dbReference>
<proteinExistence type="predicted"/>
<protein>
    <submittedName>
        <fullName evidence="1">Uncharacterized protein</fullName>
    </submittedName>
</protein>
<dbReference type="HOGENOM" id="CLU_1341555_0_0_9"/>
<keyword evidence="2" id="KW-1185">Reference proteome</keyword>
<organism evidence="1 2">
    <name type="scientific">Peptoclostridium acidaminophilum DSM 3953</name>
    <dbReference type="NCBI Taxonomy" id="1286171"/>
    <lineage>
        <taxon>Bacteria</taxon>
        <taxon>Bacillati</taxon>
        <taxon>Bacillota</taxon>
        <taxon>Clostridia</taxon>
        <taxon>Peptostreptococcales</taxon>
        <taxon>Peptoclostridiaceae</taxon>
        <taxon>Peptoclostridium</taxon>
    </lineage>
</organism>
<dbReference type="KEGG" id="eac:EAL2_c14500"/>
<reference evidence="1 2" key="1">
    <citation type="journal article" date="2014" name="Genome Announc.">
        <title>Complete Genome Sequence of Amino Acid-Utilizing Eubacterium acidaminophilum al-2 (DSM 3953).</title>
        <authorList>
            <person name="Poehlein A."/>
            <person name="Andreesen J.R."/>
            <person name="Daniel R."/>
        </authorList>
    </citation>
    <scope>NUCLEOTIDE SEQUENCE [LARGE SCALE GENOMIC DNA]</scope>
    <source>
        <strain evidence="1 2">DSM 3953</strain>
    </source>
</reference>
<gene>
    <name evidence="1" type="ORF">EAL2_c14500</name>
</gene>
<dbReference type="STRING" id="1286171.EAL2_c14500"/>
<sequence>MNRISGIGGDRIKIFDVERKTVSGSVRDVDAIKSVGKVKNETANAGQNYTIESDTFYEHLKKAKKSMDDFSVSEYSIKKQIRDTPGECDDLYGKIVEAINNINSAIKTIKVMDSFAGGYGFKKVAALSDKYSHIAKLGISFMDSKFVIDEKLLRQSLENGTMSAETIFDPELGLLKKVHSILENAKTDIINFLHGSGGLFDKKL</sequence>
<dbReference type="EMBL" id="CP007452">
    <property type="protein sequence ID" value="AHM56745.1"/>
    <property type="molecule type" value="Genomic_DNA"/>
</dbReference>
<dbReference type="PATRIC" id="fig|1286171.3.peg.1401"/>
<dbReference type="RefSeq" id="WP_025435729.1">
    <property type="nucleotide sequence ID" value="NZ_CP007452.1"/>
</dbReference>
<dbReference type="OrthoDB" id="9801597at2"/>
<evidence type="ECO:0000313" key="1">
    <source>
        <dbReference type="EMBL" id="AHM56745.1"/>
    </source>
</evidence>
<accession>W8T799</accession>
<name>W8T799_PEPAC</name>
<evidence type="ECO:0000313" key="2">
    <source>
        <dbReference type="Proteomes" id="UP000019591"/>
    </source>
</evidence>
<dbReference type="Proteomes" id="UP000019591">
    <property type="component" value="Chromosome"/>
</dbReference>
<dbReference type="AlphaFoldDB" id="W8T799"/>